<gene>
    <name evidence="3" type="ORF">FGG08_007053</name>
</gene>
<dbReference type="Gene3D" id="3.40.50.1580">
    <property type="entry name" value="Nucleoside phosphorylase domain"/>
    <property type="match status" value="1"/>
</dbReference>
<dbReference type="AlphaFoldDB" id="A0A9P8HRI1"/>
<dbReference type="GO" id="GO:0009116">
    <property type="term" value="P:nucleoside metabolic process"/>
    <property type="evidence" value="ECO:0007669"/>
    <property type="project" value="InterPro"/>
</dbReference>
<dbReference type="InterPro" id="IPR035994">
    <property type="entry name" value="Nucleoside_phosphorylase_sf"/>
</dbReference>
<evidence type="ECO:0000313" key="4">
    <source>
        <dbReference type="Proteomes" id="UP000698800"/>
    </source>
</evidence>
<feature type="region of interest" description="Disordered" evidence="1">
    <location>
        <begin position="813"/>
        <end position="863"/>
    </location>
</feature>
<dbReference type="SUPFAM" id="SSF53167">
    <property type="entry name" value="Purine and uridine phosphorylases"/>
    <property type="match status" value="1"/>
</dbReference>
<dbReference type="InterPro" id="IPR053137">
    <property type="entry name" value="NLR-like"/>
</dbReference>
<comment type="caution">
    <text evidence="3">The sequence shown here is derived from an EMBL/GenBank/DDBJ whole genome shotgun (WGS) entry which is preliminary data.</text>
</comment>
<reference evidence="3" key="1">
    <citation type="submission" date="2021-03" db="EMBL/GenBank/DDBJ databases">
        <title>Comparative genomics and phylogenomic investigation of the class Geoglossomycetes provide insights into ecological specialization and systematics.</title>
        <authorList>
            <person name="Melie T."/>
            <person name="Pirro S."/>
            <person name="Miller A.N."/>
            <person name="Quandt A."/>
        </authorList>
    </citation>
    <scope>NUCLEOTIDE SEQUENCE</scope>
    <source>
        <strain evidence="3">GBOQ0MN5Z8</strain>
    </source>
</reference>
<feature type="region of interest" description="Disordered" evidence="1">
    <location>
        <begin position="350"/>
        <end position="398"/>
    </location>
</feature>
<dbReference type="InterPro" id="IPR000845">
    <property type="entry name" value="Nucleoside_phosphorylase_d"/>
</dbReference>
<feature type="compositionally biased region" description="Polar residues" evidence="1">
    <location>
        <begin position="389"/>
        <end position="398"/>
    </location>
</feature>
<dbReference type="Gene3D" id="1.25.40.10">
    <property type="entry name" value="Tetratricopeptide repeat domain"/>
    <property type="match status" value="1"/>
</dbReference>
<feature type="compositionally biased region" description="Polar residues" evidence="1">
    <location>
        <begin position="681"/>
        <end position="692"/>
    </location>
</feature>
<dbReference type="OrthoDB" id="427518at2759"/>
<dbReference type="SUPFAM" id="SSF53474">
    <property type="entry name" value="alpha/beta-Hydrolases"/>
    <property type="match status" value="1"/>
</dbReference>
<feature type="region of interest" description="Disordered" evidence="1">
    <location>
        <begin position="681"/>
        <end position="714"/>
    </location>
</feature>
<dbReference type="InterPro" id="IPR029058">
    <property type="entry name" value="AB_hydrolase_fold"/>
</dbReference>
<proteinExistence type="predicted"/>
<keyword evidence="4" id="KW-1185">Reference proteome</keyword>
<dbReference type="GO" id="GO:0003824">
    <property type="term" value="F:catalytic activity"/>
    <property type="evidence" value="ECO:0007669"/>
    <property type="project" value="InterPro"/>
</dbReference>
<dbReference type="InterPro" id="IPR011990">
    <property type="entry name" value="TPR-like_helical_dom_sf"/>
</dbReference>
<evidence type="ECO:0000259" key="2">
    <source>
        <dbReference type="Pfam" id="PF01048"/>
    </source>
</evidence>
<dbReference type="Gene3D" id="3.40.50.1820">
    <property type="entry name" value="alpha/beta hydrolase"/>
    <property type="match status" value="1"/>
</dbReference>
<dbReference type="PANTHER" id="PTHR46082">
    <property type="entry name" value="ATP/GTP-BINDING PROTEIN-RELATED"/>
    <property type="match status" value="1"/>
</dbReference>
<dbReference type="Pfam" id="PF01048">
    <property type="entry name" value="PNP_UDP_1"/>
    <property type="match status" value="1"/>
</dbReference>
<dbReference type="EMBL" id="JAGHQL010000241">
    <property type="protein sequence ID" value="KAH0536046.1"/>
    <property type="molecule type" value="Genomic_DNA"/>
</dbReference>
<sequence>MGNRRLRREDYTIGWVCALPIELAAAQEMLDEEHQAPRDVADTNLYSLGCTAGHNVVIACLPAGRIGTNSAATVAIQMKSTFTAIRFGLMVGIGGGVPSGSDVRLGDVVISQPSKGHGGVIQYDMGKTTSGGFERTSFLNAPPTTLLNALTQLQANYNRSRSSLSTYMSVFNRLPKFTRSNAGDDITFEADYSHVGGPTCNSCDRDRLVKRSPREEEVVVHYGTIASGNQVIKDGVTRDRLSSDYGGVLCFEMEAAGLMNDFPCLVIRGICDYADSHKNKKWQPYAAAAAAACAKEVLSVIPVAEVATTRIASQVIDGQEATDSSFNFESTTESHYLSGAWHQTGGESIYHRTLPSMPTRPAIGGAPSAKSTAIRRWSPRESRNPASDRGSTSASGHITTLSRKTFPSGIKILYEAEDSAVDIIFVHGLTGDREETWTARDATAPWPQTLLPFKVPNSRVLTFGYDAYVVDWQDMVSENRIGNHAMNLLNAIAIYREDDGTNKRPIIFVCHGLGGLVCEDALVTAQQPPERHLRDILNFTYGIIFLGTPHRGAALADWAEILAKSIELIRHTNPHVISVLRKDSEVLSRIPNNFHTLIRSRNEDGLPPIKITCFYEELPLPGVGMVVSRDSAILAGYNYIGIPDNHHGMTKFDNRDDPGFIAVAGQLRRWVNEVISSSSRGITEAGQMSQAESSRRIDRRPPPAGIRNGWDPQPAQMSRYIAPKALEQGGSSSSQLKGAAVGFGSAGHTIGHRTDYFNGSNTPHEYQLESLRITKSSLGVYQHYPDAEEKSVDEASTRSSSLNVPYQGTVAWRSDPNLSSRTSAQPLLDTNRPGSSLGACNPAAVGSRRGENPFGRNASTEKGRDLSSELKSCKKQLKQMIGPHGNWKSPNILNSAEEIAGIYEKQGKFDKALKWYGDIYTERKNTLGKQDPATLRTRASIANCYEKKGWYEYASKWR</sequence>
<feature type="compositionally biased region" description="Polar residues" evidence="1">
    <location>
        <begin position="816"/>
        <end position="825"/>
    </location>
</feature>
<organism evidence="3 4">
    <name type="scientific">Glutinoglossum americanum</name>
    <dbReference type="NCBI Taxonomy" id="1670608"/>
    <lineage>
        <taxon>Eukaryota</taxon>
        <taxon>Fungi</taxon>
        <taxon>Dikarya</taxon>
        <taxon>Ascomycota</taxon>
        <taxon>Pezizomycotina</taxon>
        <taxon>Geoglossomycetes</taxon>
        <taxon>Geoglossales</taxon>
        <taxon>Geoglossaceae</taxon>
        <taxon>Glutinoglossum</taxon>
    </lineage>
</organism>
<dbReference type="Proteomes" id="UP000698800">
    <property type="component" value="Unassembled WGS sequence"/>
</dbReference>
<evidence type="ECO:0000256" key="1">
    <source>
        <dbReference type="SAM" id="MobiDB-lite"/>
    </source>
</evidence>
<feature type="domain" description="Nucleoside phosphorylase" evidence="2">
    <location>
        <begin position="12"/>
        <end position="298"/>
    </location>
</feature>
<protein>
    <recommendedName>
        <fullName evidence="2">Nucleoside phosphorylase domain-containing protein</fullName>
    </recommendedName>
</protein>
<accession>A0A9P8HRI1</accession>
<name>A0A9P8HRI1_9PEZI</name>
<dbReference type="PANTHER" id="PTHR46082:SF11">
    <property type="entry name" value="AAA+ ATPASE DOMAIN-CONTAINING PROTEIN-RELATED"/>
    <property type="match status" value="1"/>
</dbReference>
<evidence type="ECO:0000313" key="3">
    <source>
        <dbReference type="EMBL" id="KAH0536046.1"/>
    </source>
</evidence>